<dbReference type="OrthoDB" id="9808681at2"/>
<dbReference type="AlphaFoldDB" id="A0A2N7VB65"/>
<proteinExistence type="predicted"/>
<name>A0A2N7VB65_9BURK</name>
<keyword evidence="4" id="KW-1185">Reference proteome</keyword>
<keyword evidence="1" id="KW-0732">Signal</keyword>
<dbReference type="EMBL" id="PNYA01000047">
    <property type="protein sequence ID" value="PMS14413.1"/>
    <property type="molecule type" value="Genomic_DNA"/>
</dbReference>
<dbReference type="InterPro" id="IPR023346">
    <property type="entry name" value="Lysozyme-like_dom_sf"/>
</dbReference>
<sequence>MTASPFPRSRGVSARCGAALVAAVCLLCSAGNARADDDCFARAGAYQGVNPLVLRAIAWYESKGNPSAVHRNADGSIDVGQSQINSIHFAELRRYGVPPGALKDACVNTYVAAWMLKQKMIRYGNTWHAIGAYHSETPSLRDKYARSIHAVLASWGMGK</sequence>
<dbReference type="Pfam" id="PF01464">
    <property type="entry name" value="SLT"/>
    <property type="match status" value="1"/>
</dbReference>
<reference evidence="3 4" key="1">
    <citation type="submission" date="2018-01" db="EMBL/GenBank/DDBJ databases">
        <title>Whole genome analyses suggest that Burkholderia sensu lato contains two further novel genera in the rhizoxinica-symbiotica group Mycetohabitans gen. nov., and Trinickia gen. nov.: implications for the evolution of diazotrophy and nodulation in the Burkholderiaceae.</title>
        <authorList>
            <person name="Estrada-de los Santos P."/>
            <person name="Palmer M."/>
            <person name="Chavez-Ramirez B."/>
            <person name="Beukes C."/>
            <person name="Steenkamp E.T."/>
            <person name="Hirsch A.M."/>
            <person name="Manyaka P."/>
            <person name="Maluk M."/>
            <person name="Lafos M."/>
            <person name="Crook M."/>
            <person name="Gross E."/>
            <person name="Simon M.F."/>
            <person name="Bueno dos Reis Junior F."/>
            <person name="Poole P.S."/>
            <person name="Venter S.N."/>
            <person name="James E.K."/>
        </authorList>
    </citation>
    <scope>NUCLEOTIDE SEQUENCE [LARGE SCALE GENOMIC DNA]</scope>
    <source>
        <strain evidence="3 4">GIMN1.004</strain>
    </source>
</reference>
<protein>
    <submittedName>
        <fullName evidence="3">Lytic transglycosylase</fullName>
    </submittedName>
</protein>
<evidence type="ECO:0000313" key="4">
    <source>
        <dbReference type="Proteomes" id="UP000235616"/>
    </source>
</evidence>
<dbReference type="Gene3D" id="1.10.530.10">
    <property type="match status" value="1"/>
</dbReference>
<organism evidence="3 4">
    <name type="scientific">Trinickia dabaoshanensis</name>
    <dbReference type="NCBI Taxonomy" id="564714"/>
    <lineage>
        <taxon>Bacteria</taxon>
        <taxon>Pseudomonadati</taxon>
        <taxon>Pseudomonadota</taxon>
        <taxon>Betaproteobacteria</taxon>
        <taxon>Burkholderiales</taxon>
        <taxon>Burkholderiaceae</taxon>
        <taxon>Trinickia</taxon>
    </lineage>
</organism>
<evidence type="ECO:0000256" key="1">
    <source>
        <dbReference type="SAM" id="SignalP"/>
    </source>
</evidence>
<comment type="caution">
    <text evidence="3">The sequence shown here is derived from an EMBL/GenBank/DDBJ whole genome shotgun (WGS) entry which is preliminary data.</text>
</comment>
<feature type="domain" description="Transglycosylase SLT" evidence="2">
    <location>
        <begin position="39"/>
        <end position="138"/>
    </location>
</feature>
<evidence type="ECO:0000259" key="2">
    <source>
        <dbReference type="Pfam" id="PF01464"/>
    </source>
</evidence>
<evidence type="ECO:0000313" key="3">
    <source>
        <dbReference type="EMBL" id="PMS14413.1"/>
    </source>
</evidence>
<dbReference type="InterPro" id="IPR008258">
    <property type="entry name" value="Transglycosylase_SLT_dom_1"/>
</dbReference>
<dbReference type="CDD" id="cd13400">
    <property type="entry name" value="LT_IagB-like"/>
    <property type="match status" value="1"/>
</dbReference>
<accession>A0A2N7VB65</accession>
<feature type="chain" id="PRO_5014886046" evidence="1">
    <location>
        <begin position="36"/>
        <end position="159"/>
    </location>
</feature>
<dbReference type="RefSeq" id="WP_102649409.1">
    <property type="nucleotide sequence ID" value="NZ_PNYA01000047.1"/>
</dbReference>
<dbReference type="Proteomes" id="UP000235616">
    <property type="component" value="Unassembled WGS sequence"/>
</dbReference>
<gene>
    <name evidence="3" type="ORF">C0Z18_31670</name>
</gene>
<feature type="signal peptide" evidence="1">
    <location>
        <begin position="1"/>
        <end position="35"/>
    </location>
</feature>
<dbReference type="SUPFAM" id="SSF53955">
    <property type="entry name" value="Lysozyme-like"/>
    <property type="match status" value="1"/>
</dbReference>